<evidence type="ECO:0000256" key="1">
    <source>
        <dbReference type="SAM" id="MobiDB-lite"/>
    </source>
</evidence>
<dbReference type="Gene3D" id="3.90.1150.190">
    <property type="entry name" value="SLED domain"/>
    <property type="match status" value="1"/>
</dbReference>
<feature type="region of interest" description="Disordered" evidence="1">
    <location>
        <begin position="434"/>
        <end position="453"/>
    </location>
</feature>
<dbReference type="Pfam" id="PF02820">
    <property type="entry name" value="MBT"/>
    <property type="match status" value="1"/>
</dbReference>
<feature type="compositionally biased region" description="Basic and acidic residues" evidence="1">
    <location>
        <begin position="665"/>
        <end position="681"/>
    </location>
</feature>
<organism evidence="3">
    <name type="scientific">Aceria tosichella</name>
    <name type="common">wheat curl mite</name>
    <dbReference type="NCBI Taxonomy" id="561515"/>
    <lineage>
        <taxon>Eukaryota</taxon>
        <taxon>Metazoa</taxon>
        <taxon>Ecdysozoa</taxon>
        <taxon>Arthropoda</taxon>
        <taxon>Chelicerata</taxon>
        <taxon>Arachnida</taxon>
        <taxon>Acari</taxon>
        <taxon>Acariformes</taxon>
        <taxon>Trombidiformes</taxon>
        <taxon>Prostigmata</taxon>
        <taxon>Eupodina</taxon>
        <taxon>Eriophyoidea</taxon>
        <taxon>Eriophyidae</taxon>
        <taxon>Eriophyinae</taxon>
        <taxon>Aceriini</taxon>
        <taxon>Aceria</taxon>
    </lineage>
</organism>
<reference evidence="3" key="1">
    <citation type="submission" date="2018-10" db="EMBL/GenBank/DDBJ databases">
        <title>Transcriptome assembly of Aceria tosichella (Wheat curl mite) Type 2.</title>
        <authorList>
            <person name="Scully E.D."/>
            <person name="Geib S.M."/>
            <person name="Palmer N.A."/>
            <person name="Gupta A.K."/>
            <person name="Sarath G."/>
            <person name="Tatineni S."/>
        </authorList>
    </citation>
    <scope>NUCLEOTIDE SEQUENCE</scope>
    <source>
        <strain evidence="3">LincolnNE</strain>
    </source>
</reference>
<dbReference type="InterPro" id="IPR004092">
    <property type="entry name" value="Mbt"/>
</dbReference>
<feature type="compositionally biased region" description="Polar residues" evidence="1">
    <location>
        <begin position="1111"/>
        <end position="1121"/>
    </location>
</feature>
<dbReference type="Gene3D" id="1.10.150.50">
    <property type="entry name" value="Transcription Factor, Ets-1"/>
    <property type="match status" value="1"/>
</dbReference>
<feature type="compositionally biased region" description="Polar residues" evidence="1">
    <location>
        <begin position="682"/>
        <end position="702"/>
    </location>
</feature>
<dbReference type="Pfam" id="PF12140">
    <property type="entry name" value="SLED"/>
    <property type="match status" value="1"/>
</dbReference>
<dbReference type="GO" id="GO:0006355">
    <property type="term" value="P:regulation of DNA-templated transcription"/>
    <property type="evidence" value="ECO:0007669"/>
    <property type="project" value="InterPro"/>
</dbReference>
<feature type="compositionally biased region" description="Low complexity" evidence="1">
    <location>
        <begin position="1131"/>
        <end position="1148"/>
    </location>
</feature>
<dbReference type="GO" id="GO:0005634">
    <property type="term" value="C:nucleus"/>
    <property type="evidence" value="ECO:0007669"/>
    <property type="project" value="InterPro"/>
</dbReference>
<evidence type="ECO:0000313" key="3">
    <source>
        <dbReference type="EMBL" id="MDE50159.1"/>
    </source>
</evidence>
<evidence type="ECO:0000259" key="2">
    <source>
        <dbReference type="Pfam" id="PF12140"/>
    </source>
</evidence>
<feature type="compositionally biased region" description="Acidic residues" evidence="1">
    <location>
        <begin position="435"/>
        <end position="447"/>
    </location>
</feature>
<dbReference type="InterPro" id="IPR021987">
    <property type="entry name" value="SLED"/>
</dbReference>
<feature type="compositionally biased region" description="Polar residues" evidence="1">
    <location>
        <begin position="1149"/>
        <end position="1168"/>
    </location>
</feature>
<accession>A0A6G1SIG8</accession>
<dbReference type="InterPro" id="IPR038348">
    <property type="entry name" value="SLED_sf"/>
</dbReference>
<feature type="region of interest" description="Disordered" evidence="1">
    <location>
        <begin position="644"/>
        <end position="719"/>
    </location>
</feature>
<gene>
    <name evidence="3" type="primary">Sfmbt1</name>
    <name evidence="3" type="ORF">g.14694</name>
</gene>
<sequence length="1244" mass="140661">MDLTTNDCNEPSVDEGAFWHTNMDLYYGYLAGEVVEVEHEPNKYWLALIQYCFKHLVLLKWVGNYGSEFWVDTSMTNTATSSSGTLNEFNNPKRLFPLGYHLQSQLKSQFTLEKPSRILVKPSLYNPSKDPYADIRTIDDLLLHDFDDLNNDDTFAIKSTSDTASLALAKCKTKINYGQEDQDELEAALQSLTGLEQYDESTGRAETGDQEQAGQLDEFAISKESKDKSSSDTNGQIVTNSKILATTDPLGVQNHSSVISSEPIDDISKHKRGDKRVGHEANDDLKLAKAKDTTTDQNDPSANVNNQDKNDDPKFDINALELCKKLQASAINKGRYLGVHPTSNEHNDEVFFSKPKQFFDVGGANHERLFVTGTILEVYHTEENDSGQLDLWLWFAYVVKNVGGRLTLRWFLCDEPKFKQGRLEMKSSRSRFVLEESDQPIDGDNSSDGDSSKIVSNIDSTTFTTGKQNAISSKSITFSMHFCDPKIQTISQPHTKTTDRKYKLPCNISAHLIDSHGKEFLHSIEDSQMDHVFDARRMNLDRDRPLIDHILSAVRFNAPTYLDLIFAPNDKDSKRDVLMSCPKITKLLRASVKRELGPGVFEIHSEPLSETDEIIKIIYPYDSSYAILPLDWANNNGDCLSINPSRNTSPMIPAETNDELAPKNLKLDQKPDKEADVEMEKVQNSTTNSNDQPSETSNSDTNENPRKEKEHSSTVEQCLRESRSKYTRIGGSFKMVTGLKEFNSTEIEEIVDFDELDPTCWTRVLRNRELRAPTFHCCIDYSQKEVVESRFKVMDSLEVVHPSSDSIICMGRIRKVVFPLIWIQLSTDCYTLVPFNSTNIYPTRWCETHNHKLISLLPPRKRCIPRTSSQQNSDMKRRKKAKISDDNNLIDSKDQKLVSFSSNEFYEKEHFDLGALNDRQAGIDYILNEKSAYIKIFFNHKCFTGPSLSKSKICSLPQYVGPGPMRLVVEEVVTKVISVAYVPPRILNDLSSKSFEELLIERNLTNTVAVEFKAKYQKRVHRDTIPVCVNPDDVALYCECICEHIKCCYNLFGLSLYDGDDCPSHCRSLTKSNKFMKRATYYREKARQGEFLNQNTSENNNNNKKASSTTGADSNLSSGATSRAKYTGRGSSESNSSSNMSCSDQANSRTSPSLGRSTSSTGEMKENSISPDAWTIDDVARYLDGCQLSIFKSYMRSEGIDGQALLLLDKATIEEHFQRQLKTEITQEEVNKLCQLVELIKARV</sequence>
<feature type="region of interest" description="Disordered" evidence="1">
    <location>
        <begin position="253"/>
        <end position="312"/>
    </location>
</feature>
<feature type="domain" description="SLED" evidence="2">
    <location>
        <begin position="934"/>
        <end position="1053"/>
    </location>
</feature>
<feature type="region of interest" description="Disordered" evidence="1">
    <location>
        <begin position="1087"/>
        <end position="1168"/>
    </location>
</feature>
<feature type="compositionally biased region" description="Polar residues" evidence="1">
    <location>
        <begin position="295"/>
        <end position="307"/>
    </location>
</feature>
<protein>
    <submittedName>
        <fullName evidence="3">Scm-like with four MBT domains protein 1</fullName>
    </submittedName>
</protein>
<dbReference type="AlphaFoldDB" id="A0A6G1SIG8"/>
<dbReference type="Gene3D" id="2.30.30.140">
    <property type="match status" value="1"/>
</dbReference>
<dbReference type="InterPro" id="IPR013761">
    <property type="entry name" value="SAM/pointed_sf"/>
</dbReference>
<feature type="compositionally biased region" description="Basic and acidic residues" evidence="1">
    <location>
        <begin position="703"/>
        <end position="719"/>
    </location>
</feature>
<feature type="compositionally biased region" description="Low complexity" evidence="1">
    <location>
        <begin position="1093"/>
        <end position="1110"/>
    </location>
</feature>
<dbReference type="SUPFAM" id="SSF47769">
    <property type="entry name" value="SAM/Pointed domain"/>
    <property type="match status" value="1"/>
</dbReference>
<name>A0A6G1SIG8_9ACAR</name>
<dbReference type="SUPFAM" id="SSF63748">
    <property type="entry name" value="Tudor/PWWP/MBT"/>
    <property type="match status" value="1"/>
</dbReference>
<proteinExistence type="predicted"/>
<feature type="compositionally biased region" description="Basic and acidic residues" evidence="1">
    <location>
        <begin position="275"/>
        <end position="294"/>
    </location>
</feature>
<dbReference type="EMBL" id="GGYP01005388">
    <property type="protein sequence ID" value="MDE50159.1"/>
    <property type="molecule type" value="Transcribed_RNA"/>
</dbReference>